<protein>
    <submittedName>
        <fullName evidence="1">Ribonuclease</fullName>
    </submittedName>
</protein>
<proteinExistence type="predicted"/>
<dbReference type="AlphaFoldDB" id="A0A0M2T0N4"/>
<dbReference type="Pfam" id="PF14035">
    <property type="entry name" value="YlzJ"/>
    <property type="match status" value="1"/>
</dbReference>
<sequence>MILYTMMPEEMIFPAENNENASPLMMNYNGVPVLAEMADGGSYRIVRILSTDPSHFLNPDCAPGTKISFV</sequence>
<name>A0A0M2T0N4_9BACI</name>
<dbReference type="InterPro" id="IPR025619">
    <property type="entry name" value="YlzJ"/>
</dbReference>
<dbReference type="PATRIC" id="fig|1408103.3.peg.533"/>
<dbReference type="Proteomes" id="UP000034166">
    <property type="component" value="Unassembled WGS sequence"/>
</dbReference>
<organism evidence="1 2">
    <name type="scientific">Mesobacillus campisalis</name>
    <dbReference type="NCBI Taxonomy" id="1408103"/>
    <lineage>
        <taxon>Bacteria</taxon>
        <taxon>Bacillati</taxon>
        <taxon>Bacillota</taxon>
        <taxon>Bacilli</taxon>
        <taxon>Bacillales</taxon>
        <taxon>Bacillaceae</taxon>
        <taxon>Mesobacillus</taxon>
    </lineage>
</organism>
<evidence type="ECO:0000313" key="2">
    <source>
        <dbReference type="Proteomes" id="UP000034166"/>
    </source>
</evidence>
<accession>A0A0M2T0N4</accession>
<dbReference type="OrthoDB" id="1683573at2"/>
<dbReference type="EMBL" id="LAYY01000002">
    <property type="protein sequence ID" value="KKK39546.1"/>
    <property type="molecule type" value="Genomic_DNA"/>
</dbReference>
<comment type="caution">
    <text evidence="1">The sequence shown here is derived from an EMBL/GenBank/DDBJ whole genome shotgun (WGS) entry which is preliminary data.</text>
</comment>
<keyword evidence="2" id="KW-1185">Reference proteome</keyword>
<gene>
    <name evidence="1" type="ORF">WQ57_02325</name>
</gene>
<reference evidence="1 2" key="1">
    <citation type="submission" date="2015-04" db="EMBL/GenBank/DDBJ databases">
        <title>Taxonomic description and genome sequence of Bacillus campisalis sp. nov., a novel member of the genus Bacillus isolated from solar saltern.</title>
        <authorList>
            <person name="Mathan Kumar R."/>
            <person name="Kaur G."/>
            <person name="Kumar A."/>
            <person name="Singh N.K."/>
            <person name="Kaur N."/>
            <person name="Kumar N."/>
            <person name="Mayilraj S."/>
        </authorList>
    </citation>
    <scope>NUCLEOTIDE SEQUENCE [LARGE SCALE GENOMIC DNA]</scope>
    <source>
        <strain evidence="1 2">SA2-6</strain>
    </source>
</reference>
<evidence type="ECO:0000313" key="1">
    <source>
        <dbReference type="EMBL" id="KKK39546.1"/>
    </source>
</evidence>
<dbReference type="RefSeq" id="WP_046522118.1">
    <property type="nucleotide sequence ID" value="NZ_LAYY01000002.1"/>
</dbReference>